<dbReference type="SUPFAM" id="SSF100950">
    <property type="entry name" value="NagB/RpiA/CoA transferase-like"/>
    <property type="match status" value="1"/>
</dbReference>
<keyword evidence="5" id="KW-0648">Protein biosynthesis</keyword>
<evidence type="ECO:0000256" key="9">
    <source>
        <dbReference type="ARBA" id="ARBA00046432"/>
    </source>
</evidence>
<evidence type="ECO:0000313" key="13">
    <source>
        <dbReference type="Proteomes" id="UP000274429"/>
    </source>
</evidence>
<name>A0A0R3X0W1_HYDTA</name>
<dbReference type="InterPro" id="IPR037171">
    <property type="entry name" value="NagB/RpiA_transferase-like"/>
</dbReference>
<keyword evidence="11" id="KW-0812">Transmembrane</keyword>
<dbReference type="InterPro" id="IPR042528">
    <property type="entry name" value="elF-2B_alpha_N"/>
</dbReference>
<evidence type="ECO:0000256" key="8">
    <source>
        <dbReference type="ARBA" id="ARBA00044236"/>
    </source>
</evidence>
<feature type="transmembrane region" description="Helical" evidence="11">
    <location>
        <begin position="290"/>
        <end position="313"/>
    </location>
</feature>
<evidence type="ECO:0000256" key="2">
    <source>
        <dbReference type="ARBA" id="ARBA00007251"/>
    </source>
</evidence>
<evidence type="ECO:0000256" key="10">
    <source>
        <dbReference type="RuleBase" id="RU003814"/>
    </source>
</evidence>
<dbReference type="STRING" id="6205.A0A0R3X0W1"/>
<evidence type="ECO:0000313" key="14">
    <source>
        <dbReference type="WBParaSite" id="TTAC_0000679701-mRNA-1"/>
    </source>
</evidence>
<keyword evidence="11" id="KW-1133">Transmembrane helix</keyword>
<comment type="similarity">
    <text evidence="2 10">Belongs to the eIF-2B alpha/beta/delta subunits family.</text>
</comment>
<dbReference type="InterPro" id="IPR017850">
    <property type="entry name" value="Alkaline_phosphatase_core_sf"/>
</dbReference>
<dbReference type="InterPro" id="IPR051501">
    <property type="entry name" value="eIF2B_alpha/beta/delta"/>
</dbReference>
<dbReference type="GO" id="GO:0005851">
    <property type="term" value="C:eukaryotic translation initiation factor 2B complex"/>
    <property type="evidence" value="ECO:0007669"/>
    <property type="project" value="TreeGrafter"/>
</dbReference>
<keyword evidence="11" id="KW-0472">Membrane</keyword>
<dbReference type="SUPFAM" id="SSF53649">
    <property type="entry name" value="Alkaline phosphatase-like"/>
    <property type="match status" value="1"/>
</dbReference>
<dbReference type="Gene3D" id="3.40.720.10">
    <property type="entry name" value="Alkaline Phosphatase, subunit A"/>
    <property type="match status" value="1"/>
</dbReference>
<dbReference type="Pfam" id="PF01663">
    <property type="entry name" value="Phosphodiest"/>
    <property type="match status" value="1"/>
</dbReference>
<dbReference type="GO" id="GO:0005085">
    <property type="term" value="F:guanyl-nucleotide exchange factor activity"/>
    <property type="evidence" value="ECO:0007669"/>
    <property type="project" value="TreeGrafter"/>
</dbReference>
<dbReference type="Gene3D" id="3.40.50.10470">
    <property type="entry name" value="Translation initiation factor eif-2b, domain 2"/>
    <property type="match status" value="1"/>
</dbReference>
<dbReference type="InterPro" id="IPR042529">
    <property type="entry name" value="IF_2B-like_C"/>
</dbReference>
<dbReference type="Proteomes" id="UP000274429">
    <property type="component" value="Unassembled WGS sequence"/>
</dbReference>
<dbReference type="InterPro" id="IPR002591">
    <property type="entry name" value="Phosphodiest/P_Trfase"/>
</dbReference>
<accession>A0A0R3X0W1</accession>
<evidence type="ECO:0000256" key="7">
    <source>
        <dbReference type="ARBA" id="ARBA00044208"/>
    </source>
</evidence>
<dbReference type="Pfam" id="PF01008">
    <property type="entry name" value="IF-2B"/>
    <property type="match status" value="1"/>
</dbReference>
<reference evidence="14" key="1">
    <citation type="submission" date="2017-02" db="UniProtKB">
        <authorList>
            <consortium name="WormBaseParasite"/>
        </authorList>
    </citation>
    <scope>IDENTIFICATION</scope>
</reference>
<dbReference type="AlphaFoldDB" id="A0A0R3X0W1"/>
<dbReference type="InterPro" id="IPR000649">
    <property type="entry name" value="IF-2B-related"/>
</dbReference>
<dbReference type="WBParaSite" id="TTAC_0000679701-mRNA-1">
    <property type="protein sequence ID" value="TTAC_0000679701-mRNA-1"/>
    <property type="gene ID" value="TTAC_0000679701"/>
</dbReference>
<reference evidence="12 13" key="2">
    <citation type="submission" date="2018-11" db="EMBL/GenBank/DDBJ databases">
        <authorList>
            <consortium name="Pathogen Informatics"/>
        </authorList>
    </citation>
    <scope>NUCLEOTIDE SEQUENCE [LARGE SCALE GENOMIC DNA]</scope>
</reference>
<feature type="transmembrane region" description="Helical" evidence="11">
    <location>
        <begin position="707"/>
        <end position="726"/>
    </location>
</feature>
<evidence type="ECO:0000256" key="11">
    <source>
        <dbReference type="SAM" id="Phobius"/>
    </source>
</evidence>
<protein>
    <recommendedName>
        <fullName evidence="7">Translation initiation factor eIF2B subunit alpha</fullName>
    </recommendedName>
    <alternativeName>
        <fullName evidence="8">eIF2B GDP-GTP exchange factor subunit alpha</fullName>
    </alternativeName>
</protein>
<dbReference type="Gene3D" id="1.20.120.1070">
    <property type="entry name" value="Translation initiation factor eIF-2B, N-terminal domain"/>
    <property type="match status" value="1"/>
</dbReference>
<comment type="subunit">
    <text evidence="9">Component of the translation initiation factor 2B (eIF2B) complex which is a heterodecamer of two sets of five different subunits: alpha, beta, gamma, delta and epsilon. Subunits alpha, beta and delta comprise a regulatory subcomplex and subunits epsilon and gamma comprise a catalytic subcomplex. Within the complex, the hexameric regulatory complex resides at the center, with the two heterodimeric catalytic subcomplexes bound on opposite sides.</text>
</comment>
<evidence type="ECO:0000256" key="6">
    <source>
        <dbReference type="ARBA" id="ARBA00043898"/>
    </source>
</evidence>
<keyword evidence="3" id="KW-0963">Cytoplasm</keyword>
<evidence type="ECO:0000256" key="5">
    <source>
        <dbReference type="ARBA" id="ARBA00022917"/>
    </source>
</evidence>
<evidence type="ECO:0000256" key="3">
    <source>
        <dbReference type="ARBA" id="ARBA00022490"/>
    </source>
</evidence>
<keyword evidence="13" id="KW-1185">Reference proteome</keyword>
<proteinExistence type="inferred from homology"/>
<dbReference type="EMBL" id="UYWX01020322">
    <property type="protein sequence ID" value="VDM31048.1"/>
    <property type="molecule type" value="Genomic_DNA"/>
</dbReference>
<dbReference type="PANTHER" id="PTHR45860">
    <property type="entry name" value="TRANSLATION INITIATION FACTOR EIF-2B SUBUNIT ALPHA"/>
    <property type="match status" value="1"/>
</dbReference>
<comment type="function">
    <text evidence="6">Acts as a component of the translation initiation factor 2B (eIF2B) complex, which catalyzes the exchange of GDP for GTP on eukaryotic initiation factor 2 (eIF2) gamma subunit. Its guanine nucleotide exchange factor activity is repressed when bound to eIF2 complex phosphorylated on the alpha subunit, thereby limiting the amount of methionyl-initiator methionine tRNA available to the ribosome and consequently global translation is repressed.</text>
</comment>
<organism evidence="14">
    <name type="scientific">Hydatigena taeniaeformis</name>
    <name type="common">Feline tapeworm</name>
    <name type="synonym">Taenia taeniaeformis</name>
    <dbReference type="NCBI Taxonomy" id="6205"/>
    <lineage>
        <taxon>Eukaryota</taxon>
        <taxon>Metazoa</taxon>
        <taxon>Spiralia</taxon>
        <taxon>Lophotrochozoa</taxon>
        <taxon>Platyhelminthes</taxon>
        <taxon>Cestoda</taxon>
        <taxon>Eucestoda</taxon>
        <taxon>Cyclophyllidea</taxon>
        <taxon>Taeniidae</taxon>
        <taxon>Hydatigera</taxon>
    </lineage>
</organism>
<comment type="subcellular location">
    <subcellularLocation>
        <location evidence="1">Cytoplasm</location>
        <location evidence="1">Cytosol</location>
    </subcellularLocation>
</comment>
<dbReference type="GO" id="GO:0005829">
    <property type="term" value="C:cytosol"/>
    <property type="evidence" value="ECO:0007669"/>
    <property type="project" value="UniProtKB-SubCell"/>
</dbReference>
<dbReference type="PANTHER" id="PTHR45860:SF1">
    <property type="entry name" value="TRANSLATION INITIATION FACTOR EIF-2B SUBUNIT ALPHA"/>
    <property type="match status" value="1"/>
</dbReference>
<dbReference type="OrthoDB" id="10249309at2759"/>
<evidence type="ECO:0000256" key="4">
    <source>
        <dbReference type="ARBA" id="ARBA00022540"/>
    </source>
</evidence>
<evidence type="ECO:0000313" key="12">
    <source>
        <dbReference type="EMBL" id="VDM31048.1"/>
    </source>
</evidence>
<keyword evidence="4" id="KW-0396">Initiation factor</keyword>
<sequence length="764" mass="85201">MTAGDTSDEPITSLGDALEYNSTTDIGKLFVENCNSEENKSEAIVATEILIMLIKSSSIRTVQGLDDMINDAVRQMRQTDRANCSVKSACDMFQRFITLAVLDNPGDFEDAKKVLLDRAYLFLNKINGYRDIIARNTSLLFRNNFHVLTHAKSRAVIEALSYIVNNEANRRTLHCYVTQCMPSGSGCRMVQELRKRGVPCSSVPDTSVAYLMPQIDAVVLGAEAVVESGGVLNALGSCSVSMIAHSMGKPVYVLVESFKFLRVYPLDQRSIPDELKWPPSQLAKVLETSLIVLFIAYADGMGVLFLLFFVLVAHASSSAYNTQTPHDSRLLILFLDGLRWDYSDYLDKAGGIGQMRTLGCHVPHVKPVFPANCYSNMHALFAGHNSTDLDVFDVAFKANYTHPELLWNKAVRQGKSVKLLHFPFCLGLLERGIDCVQLMNEHASLDVTLRDALQSLRNRTIDLAGPAVSIITLDAVVVYYGGLDRVAHDRGPSSEELKHGQTILKVDEAISNIIQSLQALNDTTLNFAVVSDHGMIDFKEFLVLDRLFKWMLIDKVVNFGSAVGLWPKPDLEKNLTDSLPENSHFHVYTPWTMPVTSWRQTLLPPIVLIADPGYVFQISYHPPVAWDHLLNHDIFSQLQGVHGYLPDVTDMHTTFMAYGPAFEFGCGEEQGVVYTYDLFPLLNSALFGKPVIDLARSGPETGWEMKLLGGILFTLFAVVLILGLALRRLLRIGRKHVNSPLVYDFEKMSEYEEEDLKADAEMEV</sequence>
<evidence type="ECO:0000256" key="1">
    <source>
        <dbReference type="ARBA" id="ARBA00004514"/>
    </source>
</evidence>
<gene>
    <name evidence="12" type="ORF">TTAC_LOCUS6782</name>
</gene>
<dbReference type="GO" id="GO:0003743">
    <property type="term" value="F:translation initiation factor activity"/>
    <property type="evidence" value="ECO:0007669"/>
    <property type="project" value="UniProtKB-KW"/>
</dbReference>